<evidence type="ECO:0000259" key="2">
    <source>
        <dbReference type="Pfam" id="PF01205"/>
    </source>
</evidence>
<dbReference type="InterPro" id="IPR020568">
    <property type="entry name" value="Ribosomal_Su5_D2-typ_SF"/>
</dbReference>
<proteinExistence type="inferred from homology"/>
<keyword evidence="5" id="KW-1185">Reference proteome</keyword>
<dbReference type="Pfam" id="PF09186">
    <property type="entry name" value="DUF1949"/>
    <property type="match status" value="1"/>
</dbReference>
<dbReference type="STRING" id="1117647.M5M_06790"/>
<evidence type="ECO:0000313" key="4">
    <source>
        <dbReference type="EMBL" id="AFU98553.1"/>
    </source>
</evidence>
<dbReference type="PANTHER" id="PTHR16301">
    <property type="entry name" value="IMPACT-RELATED"/>
    <property type="match status" value="1"/>
</dbReference>
<dbReference type="PANTHER" id="PTHR16301:SF20">
    <property type="entry name" value="IMPACT FAMILY MEMBER YIGZ"/>
    <property type="match status" value="1"/>
</dbReference>
<dbReference type="Gene3D" id="3.30.230.30">
    <property type="entry name" value="Impact, N-terminal domain"/>
    <property type="match status" value="1"/>
</dbReference>
<sequence>MTEPTINGAYAVAAGRAEAETEVRKSRFIAWADRAQTREQAMALLADAKARYPDARHHCWAYLLGPGLTPASQAFSDDGEPGGTAGKPMLNVLSHKGIGDIAVVVIRYFGGIKLGAGGLVRAYSQATQAVIDQLETTMITPVSHYTVIADYAAEQWLRHWLGQHQGELVAVEYADQVTYRLALPQQFFADLQAPLAASGWSLLPDESDKKC</sequence>
<evidence type="ECO:0008006" key="6">
    <source>
        <dbReference type="Google" id="ProtNLM"/>
    </source>
</evidence>
<dbReference type="AlphaFoldDB" id="K4KKI2"/>
<dbReference type="InterPro" id="IPR001498">
    <property type="entry name" value="Impact_N"/>
</dbReference>
<dbReference type="InterPro" id="IPR023582">
    <property type="entry name" value="Impact"/>
</dbReference>
<evidence type="ECO:0000259" key="3">
    <source>
        <dbReference type="Pfam" id="PF09186"/>
    </source>
</evidence>
<dbReference type="Proteomes" id="UP000000466">
    <property type="component" value="Chromosome"/>
</dbReference>
<organism evidence="4 5">
    <name type="scientific">Simiduia agarivorans (strain DSM 21679 / JCM 13881 / BCRC 17597 / SA1)</name>
    <dbReference type="NCBI Taxonomy" id="1117647"/>
    <lineage>
        <taxon>Bacteria</taxon>
        <taxon>Pseudomonadati</taxon>
        <taxon>Pseudomonadota</taxon>
        <taxon>Gammaproteobacteria</taxon>
        <taxon>Cellvibrionales</taxon>
        <taxon>Cellvibrionaceae</taxon>
        <taxon>Simiduia</taxon>
    </lineage>
</organism>
<dbReference type="KEGG" id="saga:M5M_06790"/>
<dbReference type="PROSITE" id="PS00910">
    <property type="entry name" value="UPF0029"/>
    <property type="match status" value="1"/>
</dbReference>
<dbReference type="InterPro" id="IPR020569">
    <property type="entry name" value="UPF0029_Impact_CS"/>
</dbReference>
<dbReference type="HOGENOM" id="CLU_083552_0_0_6"/>
<dbReference type="InterPro" id="IPR035647">
    <property type="entry name" value="EFG_III/V"/>
</dbReference>
<gene>
    <name evidence="4" type="ordered locus">M5M_06790</name>
</gene>
<accession>K4KKI2</accession>
<evidence type="ECO:0000256" key="1">
    <source>
        <dbReference type="ARBA" id="ARBA00007665"/>
    </source>
</evidence>
<reference evidence="4 5" key="1">
    <citation type="journal article" date="2013" name="Genome Announc.">
        <title>Complete genome sequence of Simiduia agarivorans SA1(T), a marine bacterium able to degrade a variety of polysaccharides.</title>
        <authorList>
            <person name="Lin S.Y."/>
            <person name="Shieh W.Y."/>
            <person name="Chen J.S."/>
            <person name="Tang S.L."/>
        </authorList>
    </citation>
    <scope>NUCLEOTIDE SEQUENCE [LARGE SCALE GENOMIC DNA]</scope>
    <source>
        <strain evidence="5">DSM 21679 / JCM 13881 / BCRC 17597 / SA1</strain>
    </source>
</reference>
<dbReference type="GO" id="GO:0017111">
    <property type="term" value="F:ribonucleoside triphosphate phosphatase activity"/>
    <property type="evidence" value="ECO:0007669"/>
    <property type="project" value="UniProtKB-ARBA"/>
</dbReference>
<dbReference type="Pfam" id="PF01205">
    <property type="entry name" value="Impact_N"/>
    <property type="match status" value="1"/>
</dbReference>
<comment type="similarity">
    <text evidence="1">Belongs to the IMPACT family.</text>
</comment>
<dbReference type="SUPFAM" id="SSF54211">
    <property type="entry name" value="Ribosomal protein S5 domain 2-like"/>
    <property type="match status" value="1"/>
</dbReference>
<dbReference type="InterPro" id="IPR036956">
    <property type="entry name" value="Impact_N_sf"/>
</dbReference>
<evidence type="ECO:0000313" key="5">
    <source>
        <dbReference type="Proteomes" id="UP000000466"/>
    </source>
</evidence>
<dbReference type="SUPFAM" id="SSF54980">
    <property type="entry name" value="EF-G C-terminal domain-like"/>
    <property type="match status" value="1"/>
</dbReference>
<name>K4KKI2_SIMAS</name>
<dbReference type="GO" id="GO:0032561">
    <property type="term" value="F:guanyl ribonucleotide binding"/>
    <property type="evidence" value="ECO:0007669"/>
    <property type="project" value="UniProtKB-ARBA"/>
</dbReference>
<feature type="domain" description="Impact N-terminal" evidence="2">
    <location>
        <begin position="24"/>
        <end position="131"/>
    </location>
</feature>
<dbReference type="GO" id="GO:0006446">
    <property type="term" value="P:regulation of translational initiation"/>
    <property type="evidence" value="ECO:0007669"/>
    <property type="project" value="TreeGrafter"/>
</dbReference>
<dbReference type="InterPro" id="IPR015269">
    <property type="entry name" value="UPF0029_Impact_C"/>
</dbReference>
<protein>
    <recommendedName>
        <fullName evidence="6">YigZ family protein</fullName>
    </recommendedName>
</protein>
<feature type="domain" description="UPF0029" evidence="3">
    <location>
        <begin position="148"/>
        <end position="193"/>
    </location>
</feature>
<dbReference type="Gene3D" id="3.30.70.240">
    <property type="match status" value="1"/>
</dbReference>
<dbReference type="GO" id="GO:0005737">
    <property type="term" value="C:cytoplasm"/>
    <property type="evidence" value="ECO:0007669"/>
    <property type="project" value="TreeGrafter"/>
</dbReference>
<dbReference type="RefSeq" id="WP_015046726.1">
    <property type="nucleotide sequence ID" value="NC_018868.3"/>
</dbReference>
<dbReference type="OrthoDB" id="9813771at2"/>
<dbReference type="EMBL" id="CP003746">
    <property type="protein sequence ID" value="AFU98553.1"/>
    <property type="molecule type" value="Genomic_DNA"/>
</dbReference>
<dbReference type="eggNOG" id="COG1739">
    <property type="taxonomic scope" value="Bacteria"/>
</dbReference>
<dbReference type="GO" id="GO:0043168">
    <property type="term" value="F:anion binding"/>
    <property type="evidence" value="ECO:0007669"/>
    <property type="project" value="UniProtKB-ARBA"/>
</dbReference>